<protein>
    <submittedName>
        <fullName evidence="2">Nucleotide pyrophosphohydrolase</fullName>
    </submittedName>
</protein>
<evidence type="ECO:0000313" key="2">
    <source>
        <dbReference type="EMBL" id="HIX52986.1"/>
    </source>
</evidence>
<dbReference type="FunFam" id="1.10.287.1080:FF:000001">
    <property type="entry name" value="Nucleoside triphosphate pyrophosphohydrolase"/>
    <property type="match status" value="1"/>
</dbReference>
<dbReference type="PANTHER" id="PTHR30522:SF0">
    <property type="entry name" value="NUCLEOSIDE TRIPHOSPHATE PYROPHOSPHOHYDROLASE"/>
    <property type="match status" value="1"/>
</dbReference>
<reference evidence="2" key="2">
    <citation type="submission" date="2021-04" db="EMBL/GenBank/DDBJ databases">
        <authorList>
            <person name="Gilroy R."/>
        </authorList>
    </citation>
    <scope>NUCLEOTIDE SEQUENCE</scope>
    <source>
        <strain evidence="2">ChiGjej4B4-12881</strain>
    </source>
</reference>
<dbReference type="Gene3D" id="1.10.287.1080">
    <property type="entry name" value="MazG-like"/>
    <property type="match status" value="1"/>
</dbReference>
<reference evidence="2" key="1">
    <citation type="journal article" date="2021" name="PeerJ">
        <title>Extensive microbial diversity within the chicken gut microbiome revealed by metagenomics and culture.</title>
        <authorList>
            <person name="Gilroy R."/>
            <person name="Ravi A."/>
            <person name="Getino M."/>
            <person name="Pursley I."/>
            <person name="Horton D.L."/>
            <person name="Alikhan N.F."/>
            <person name="Baker D."/>
            <person name="Gharbi K."/>
            <person name="Hall N."/>
            <person name="Watson M."/>
            <person name="Adriaenssens E.M."/>
            <person name="Foster-Nyarko E."/>
            <person name="Jarju S."/>
            <person name="Secka A."/>
            <person name="Antonio M."/>
            <person name="Oren A."/>
            <person name="Chaudhuri R.R."/>
            <person name="La Ragione R."/>
            <person name="Hildebrand F."/>
            <person name="Pallen M.J."/>
        </authorList>
    </citation>
    <scope>NUCLEOTIDE SEQUENCE</scope>
    <source>
        <strain evidence="2">ChiGjej4B4-12881</strain>
    </source>
</reference>
<dbReference type="GO" id="GO:0047429">
    <property type="term" value="F:nucleoside triphosphate diphosphatase activity"/>
    <property type="evidence" value="ECO:0007669"/>
    <property type="project" value="TreeGrafter"/>
</dbReference>
<evidence type="ECO:0000259" key="1">
    <source>
        <dbReference type="Pfam" id="PF03819"/>
    </source>
</evidence>
<dbReference type="GO" id="GO:0046061">
    <property type="term" value="P:dATP catabolic process"/>
    <property type="evidence" value="ECO:0007669"/>
    <property type="project" value="TreeGrafter"/>
</dbReference>
<dbReference type="InterPro" id="IPR048015">
    <property type="entry name" value="NTP-PPase_MazG-like_N"/>
</dbReference>
<dbReference type="GO" id="GO:0046081">
    <property type="term" value="P:dUTP catabolic process"/>
    <property type="evidence" value="ECO:0007669"/>
    <property type="project" value="TreeGrafter"/>
</dbReference>
<sequence>MKRDGKDKYTFDDLAAVTRKLRSEGGCPWDRAQTHESLKPYLKEEAGEVLEAIDKGDMDNLCEELGDVLFQVMLHSQIAEEEGYFTIEDVVDGICDKMVFRHPQVFGGGNAAPDGGVPLTWEELKNLDKLRKNRYKNR</sequence>
<dbReference type="PANTHER" id="PTHR30522">
    <property type="entry name" value="NUCLEOSIDE TRIPHOSPHATE PYROPHOSPHOHYDROLASE"/>
    <property type="match status" value="1"/>
</dbReference>
<comment type="caution">
    <text evidence="2">The sequence shown here is derived from an EMBL/GenBank/DDBJ whole genome shotgun (WGS) entry which is preliminary data.</text>
</comment>
<dbReference type="InterPro" id="IPR011551">
    <property type="entry name" value="NTP_PyrPHydrolase_MazG"/>
</dbReference>
<dbReference type="CDD" id="cd11528">
    <property type="entry name" value="NTP-PPase_MazG_Nterm"/>
    <property type="match status" value="1"/>
</dbReference>
<feature type="domain" description="NTP pyrophosphohydrolase MazG-like" evidence="1">
    <location>
        <begin position="33"/>
        <end position="106"/>
    </location>
</feature>
<dbReference type="GO" id="GO:0046076">
    <property type="term" value="P:dTTP catabolic process"/>
    <property type="evidence" value="ECO:0007669"/>
    <property type="project" value="TreeGrafter"/>
</dbReference>
<dbReference type="InterPro" id="IPR004518">
    <property type="entry name" value="MazG-like_dom"/>
</dbReference>
<proteinExistence type="predicted"/>
<dbReference type="GO" id="GO:0006203">
    <property type="term" value="P:dGTP catabolic process"/>
    <property type="evidence" value="ECO:0007669"/>
    <property type="project" value="TreeGrafter"/>
</dbReference>
<dbReference type="EMBL" id="DXEU01000167">
    <property type="protein sequence ID" value="HIX52986.1"/>
    <property type="molecule type" value="Genomic_DNA"/>
</dbReference>
<gene>
    <name evidence="2" type="ORF">IAA28_09300</name>
</gene>
<dbReference type="GO" id="GO:0046047">
    <property type="term" value="P:TTP catabolic process"/>
    <property type="evidence" value="ECO:0007669"/>
    <property type="project" value="TreeGrafter"/>
</dbReference>
<dbReference type="Proteomes" id="UP000886780">
    <property type="component" value="Unassembled WGS sequence"/>
</dbReference>
<dbReference type="GO" id="GO:0006950">
    <property type="term" value="P:response to stress"/>
    <property type="evidence" value="ECO:0007669"/>
    <property type="project" value="UniProtKB-ARBA"/>
</dbReference>
<organism evidence="2 3">
    <name type="scientific">Candidatus Lachnoclostridium stercoripullorum</name>
    <dbReference type="NCBI Taxonomy" id="2838635"/>
    <lineage>
        <taxon>Bacteria</taxon>
        <taxon>Bacillati</taxon>
        <taxon>Bacillota</taxon>
        <taxon>Clostridia</taxon>
        <taxon>Lachnospirales</taxon>
        <taxon>Lachnospiraceae</taxon>
    </lineage>
</organism>
<evidence type="ECO:0000313" key="3">
    <source>
        <dbReference type="Proteomes" id="UP000886780"/>
    </source>
</evidence>
<dbReference type="AlphaFoldDB" id="A0A9D1W5C0"/>
<dbReference type="SUPFAM" id="SSF101386">
    <property type="entry name" value="all-alpha NTP pyrophosphatases"/>
    <property type="match status" value="1"/>
</dbReference>
<accession>A0A9D1W5C0</accession>
<dbReference type="Pfam" id="PF03819">
    <property type="entry name" value="MazG"/>
    <property type="match status" value="1"/>
</dbReference>
<dbReference type="GO" id="GO:0046052">
    <property type="term" value="P:UTP catabolic process"/>
    <property type="evidence" value="ECO:0007669"/>
    <property type="project" value="TreeGrafter"/>
</dbReference>
<name>A0A9D1W5C0_9FIRM</name>